<accession>A0A482WD10</accession>
<name>A0A482WD10_ASBVE</name>
<protein>
    <submittedName>
        <fullName evidence="2">Uncharacterized protein</fullName>
    </submittedName>
</protein>
<evidence type="ECO:0000313" key="2">
    <source>
        <dbReference type="EMBL" id="RZC42268.1"/>
    </source>
</evidence>
<evidence type="ECO:0000313" key="3">
    <source>
        <dbReference type="Proteomes" id="UP000292052"/>
    </source>
</evidence>
<dbReference type="EMBL" id="QDEB01009488">
    <property type="protein sequence ID" value="RZC42268.1"/>
    <property type="molecule type" value="Genomic_DNA"/>
</dbReference>
<proteinExistence type="predicted"/>
<organism evidence="2 3">
    <name type="scientific">Asbolus verrucosus</name>
    <name type="common">Desert ironclad beetle</name>
    <dbReference type="NCBI Taxonomy" id="1661398"/>
    <lineage>
        <taxon>Eukaryota</taxon>
        <taxon>Metazoa</taxon>
        <taxon>Ecdysozoa</taxon>
        <taxon>Arthropoda</taxon>
        <taxon>Hexapoda</taxon>
        <taxon>Insecta</taxon>
        <taxon>Pterygota</taxon>
        <taxon>Neoptera</taxon>
        <taxon>Endopterygota</taxon>
        <taxon>Coleoptera</taxon>
        <taxon>Polyphaga</taxon>
        <taxon>Cucujiformia</taxon>
        <taxon>Tenebrionidae</taxon>
        <taxon>Pimeliinae</taxon>
        <taxon>Asbolus</taxon>
    </lineage>
</organism>
<gene>
    <name evidence="2" type="ORF">BDFB_008461</name>
</gene>
<evidence type="ECO:0000256" key="1">
    <source>
        <dbReference type="SAM" id="MobiDB-lite"/>
    </source>
</evidence>
<sequence length="38" mass="3994">MSESRSYLSVSVGGTHVGTTPIGQPLHLSMQEADRPAP</sequence>
<dbReference type="AlphaFoldDB" id="A0A482WD10"/>
<keyword evidence="3" id="KW-1185">Reference proteome</keyword>
<reference evidence="2 3" key="1">
    <citation type="submission" date="2017-03" db="EMBL/GenBank/DDBJ databases">
        <title>Genome of the blue death feigning beetle - Asbolus verrucosus.</title>
        <authorList>
            <person name="Rider S.D."/>
        </authorList>
    </citation>
    <scope>NUCLEOTIDE SEQUENCE [LARGE SCALE GENOMIC DNA]</scope>
    <source>
        <strain evidence="2">Butters</strain>
        <tissue evidence="2">Head and leg muscle</tissue>
    </source>
</reference>
<dbReference type="Proteomes" id="UP000292052">
    <property type="component" value="Unassembled WGS sequence"/>
</dbReference>
<comment type="caution">
    <text evidence="2">The sequence shown here is derived from an EMBL/GenBank/DDBJ whole genome shotgun (WGS) entry which is preliminary data.</text>
</comment>
<feature type="region of interest" description="Disordered" evidence="1">
    <location>
        <begin position="1"/>
        <end position="38"/>
    </location>
</feature>